<dbReference type="EMBL" id="CM020619">
    <property type="protein sequence ID" value="KAK1866232.1"/>
    <property type="molecule type" value="Genomic_DNA"/>
</dbReference>
<reference evidence="1" key="1">
    <citation type="submission" date="2019-11" db="EMBL/GenBank/DDBJ databases">
        <title>Nori genome reveals adaptations in red seaweeds to the harsh intertidal environment.</title>
        <authorList>
            <person name="Wang D."/>
            <person name="Mao Y."/>
        </authorList>
    </citation>
    <scope>NUCLEOTIDE SEQUENCE</scope>
    <source>
        <tissue evidence="1">Gametophyte</tissue>
    </source>
</reference>
<organism evidence="1 2">
    <name type="scientific">Pyropia yezoensis</name>
    <name type="common">Susabi-nori</name>
    <name type="synonym">Porphyra yezoensis</name>
    <dbReference type="NCBI Taxonomy" id="2788"/>
    <lineage>
        <taxon>Eukaryota</taxon>
        <taxon>Rhodophyta</taxon>
        <taxon>Bangiophyceae</taxon>
        <taxon>Bangiales</taxon>
        <taxon>Bangiaceae</taxon>
        <taxon>Pyropia</taxon>
    </lineage>
</organism>
<accession>A0ACC3C8V6</accession>
<name>A0ACC3C8V6_PYRYE</name>
<protein>
    <submittedName>
        <fullName evidence="1">Uncharacterized protein</fullName>
    </submittedName>
</protein>
<dbReference type="Proteomes" id="UP000798662">
    <property type="component" value="Chromosome 2"/>
</dbReference>
<comment type="caution">
    <text evidence="1">The sequence shown here is derived from an EMBL/GenBank/DDBJ whole genome shotgun (WGS) entry which is preliminary data.</text>
</comment>
<evidence type="ECO:0000313" key="2">
    <source>
        <dbReference type="Proteomes" id="UP000798662"/>
    </source>
</evidence>
<keyword evidence="2" id="KW-1185">Reference proteome</keyword>
<evidence type="ECO:0000313" key="1">
    <source>
        <dbReference type="EMBL" id="KAK1866232.1"/>
    </source>
</evidence>
<proteinExistence type="predicted"/>
<sequence>MAVASASAAPAPALAGPRLGRPAGPAARRWRQCRRRLRLALERRAHLCWLSAAGSSRRPTKRRSRLHNSLRAMLYCACRPLLQLPLLSLRVQALWRSAALRPFVCLRMLWSRLGACETSSWPPGGWATSMRLPPAAPSTVSRWWGGGGGMWTPWTSTVLAWLGLWSCRCVGRAGGSSTVPVPGQNSLCHCRSMASFSTAVRGGH</sequence>
<gene>
    <name evidence="1" type="ORF">I4F81_008752</name>
</gene>